<feature type="domain" description="WSC" evidence="3">
    <location>
        <begin position="267"/>
        <end position="362"/>
    </location>
</feature>
<dbReference type="SMART" id="SM00321">
    <property type="entry name" value="WSC"/>
    <property type="match status" value="5"/>
</dbReference>
<feature type="domain" description="WSC" evidence="3">
    <location>
        <begin position="45"/>
        <end position="140"/>
    </location>
</feature>
<feature type="domain" description="WSC" evidence="3">
    <location>
        <begin position="167"/>
        <end position="265"/>
    </location>
</feature>
<dbReference type="InterPro" id="IPR002889">
    <property type="entry name" value="WSC_carb-bd"/>
</dbReference>
<feature type="domain" description="WSC" evidence="3">
    <location>
        <begin position="400"/>
        <end position="497"/>
    </location>
</feature>
<dbReference type="PROSITE" id="PS51212">
    <property type="entry name" value="WSC"/>
    <property type="match status" value="5"/>
</dbReference>
<dbReference type="PANTHER" id="PTHR45964">
    <property type="entry name" value="WSCD FAMILY MEMBER CG9164"/>
    <property type="match status" value="1"/>
</dbReference>
<dbReference type="Proteomes" id="UP001274830">
    <property type="component" value="Unassembled WGS sequence"/>
</dbReference>
<name>A0AAE0WUK7_9PEZI</name>
<evidence type="ECO:0000259" key="3">
    <source>
        <dbReference type="PROSITE" id="PS51212"/>
    </source>
</evidence>
<feature type="region of interest" description="Disordered" evidence="2">
    <location>
        <begin position="369"/>
        <end position="396"/>
    </location>
</feature>
<dbReference type="InterPro" id="IPR051589">
    <property type="entry name" value="Sialate-O-sulfotransferase"/>
</dbReference>
<dbReference type="EMBL" id="JAUTXT010000004">
    <property type="protein sequence ID" value="KAK3678491.1"/>
    <property type="molecule type" value="Genomic_DNA"/>
</dbReference>
<keyword evidence="5" id="KW-1185">Reference proteome</keyword>
<feature type="domain" description="WSC" evidence="3">
    <location>
        <begin position="515"/>
        <end position="607"/>
    </location>
</feature>
<evidence type="ECO:0000313" key="5">
    <source>
        <dbReference type="Proteomes" id="UP001274830"/>
    </source>
</evidence>
<protein>
    <recommendedName>
        <fullName evidence="3">WSC domain-containing protein</fullName>
    </recommendedName>
</protein>
<keyword evidence="1" id="KW-0677">Repeat</keyword>
<dbReference type="AlphaFoldDB" id="A0AAE0WUK7"/>
<reference evidence="4" key="1">
    <citation type="submission" date="2023-07" db="EMBL/GenBank/DDBJ databases">
        <title>Black Yeasts Isolated from many extreme environments.</title>
        <authorList>
            <person name="Coleine C."/>
            <person name="Stajich J.E."/>
            <person name="Selbmann L."/>
        </authorList>
    </citation>
    <scope>NUCLEOTIDE SEQUENCE</scope>
    <source>
        <strain evidence="4">CCFEE 5485</strain>
    </source>
</reference>
<dbReference type="PANTHER" id="PTHR45964:SF5">
    <property type="entry name" value="WSCD FAMILY MEMBER CG9164"/>
    <property type="match status" value="1"/>
</dbReference>
<organism evidence="4 5">
    <name type="scientific">Recurvomyces mirabilis</name>
    <dbReference type="NCBI Taxonomy" id="574656"/>
    <lineage>
        <taxon>Eukaryota</taxon>
        <taxon>Fungi</taxon>
        <taxon>Dikarya</taxon>
        <taxon>Ascomycota</taxon>
        <taxon>Pezizomycotina</taxon>
        <taxon>Dothideomycetes</taxon>
        <taxon>Dothideomycetidae</taxon>
        <taxon>Mycosphaerellales</taxon>
        <taxon>Teratosphaeriaceae</taxon>
        <taxon>Recurvomyces</taxon>
    </lineage>
</organism>
<evidence type="ECO:0000256" key="2">
    <source>
        <dbReference type="SAM" id="MobiDB-lite"/>
    </source>
</evidence>
<accession>A0AAE0WUK7</accession>
<gene>
    <name evidence="4" type="ORF">LTR78_001788</name>
</gene>
<comment type="caution">
    <text evidence="4">The sequence shown here is derived from an EMBL/GenBank/DDBJ whole genome shotgun (WGS) entry which is preliminary data.</text>
</comment>
<evidence type="ECO:0000313" key="4">
    <source>
        <dbReference type="EMBL" id="KAK3678491.1"/>
    </source>
</evidence>
<sequence>MSDCYMPCNGDQNQPCGGPDRINLFWNGQTAAATPIASKNQGVDNWVFEGCYTDDIGSRTLAHQVNTNDGAAMTVKTCVDACDAAGYTLAGAEYAGQCYCDNSYTNGVLATDQTTCNMACKGNASEYCGGAGRMNLYSYNGATPVQGQAAPAATSSAASVPVNIPAGWATLGCYTDSDNPAKRALGTFFTQPSGGMTAETCINLCSTNGYTIAGVEYSTECYCDTVIRNNQGLAADGNTGCNMACSGNAGETCGGPNRLNVYAVGGEWVQLGCYSDQPYSRTLSYSASYAGQLTTDTCLSTCQAAGYPYAGTEYGDECHCGSSFDNGGGVASDGNAGCSFACAGNSSEICGGSQRLSMYEYINTDGTVSSTAPASSTSPVASSPTTTTKSSPVTTSLPSSWQHSACYVDQTNGRILPQQLPDSSSLTPVSCINTCAAAGYSVAGVEYSSQCFCGNAIVNGGAPASDSVAASQCNMACSGDSTESCGGPGLMDLYYTGTLTTQAAAAAQTSGLPSTWQYAGCLSDNVNSRSLPVQINVANNDATTCLNACAVQSYSVAGLEYGNQCFCGAQSDVTASGATTSTQCSMTCAGDSSYLCGGPGAMNYYIL</sequence>
<evidence type="ECO:0000256" key="1">
    <source>
        <dbReference type="ARBA" id="ARBA00022737"/>
    </source>
</evidence>
<proteinExistence type="predicted"/>
<dbReference type="Pfam" id="PF01822">
    <property type="entry name" value="WSC"/>
    <property type="match status" value="5"/>
</dbReference>